<evidence type="ECO:0000313" key="2">
    <source>
        <dbReference type="Proteomes" id="UP000002770"/>
    </source>
</evidence>
<dbReference type="NCBIfam" id="TIGR02683">
    <property type="entry name" value="upstrm_HI1419"/>
    <property type="match status" value="1"/>
</dbReference>
<reference evidence="1 2" key="1">
    <citation type="journal article" date="2011" name="BMC Genomics">
        <title>Insight into cross-talk between intra-amoebal pathogens.</title>
        <authorList>
            <person name="Gimenez G."/>
            <person name="Bertelli C."/>
            <person name="Moliner C."/>
            <person name="Robert C."/>
            <person name="Raoult D."/>
            <person name="Fournier P.E."/>
            <person name="Greub G."/>
        </authorList>
    </citation>
    <scope>NUCLEOTIDE SEQUENCE [LARGE SCALE GENOMIC DNA]</scope>
    <source>
        <strain evidence="1 2">LLAP12</strain>
    </source>
</reference>
<evidence type="ECO:0000313" key="1">
    <source>
        <dbReference type="EMBL" id="EHL31558.1"/>
    </source>
</evidence>
<dbReference type="EMBL" id="JH413812">
    <property type="protein sequence ID" value="EHL31558.1"/>
    <property type="molecule type" value="Genomic_DNA"/>
</dbReference>
<dbReference type="HOGENOM" id="CLU_152445_2_0_6"/>
<dbReference type="PIRSF" id="PIRSF028744">
    <property type="entry name" value="Addict_mod_HI1419"/>
    <property type="match status" value="1"/>
</dbReference>
<accession>G9EME5</accession>
<dbReference type="InterPro" id="IPR014056">
    <property type="entry name" value="TypeIITA-like_toxin_pred"/>
</dbReference>
<dbReference type="InParanoid" id="G9EME5"/>
<organism evidence="1 2">
    <name type="scientific">Legionella drancourtii LLAP12</name>
    <dbReference type="NCBI Taxonomy" id="658187"/>
    <lineage>
        <taxon>Bacteria</taxon>
        <taxon>Pseudomonadati</taxon>
        <taxon>Pseudomonadota</taxon>
        <taxon>Gammaproteobacteria</taxon>
        <taxon>Legionellales</taxon>
        <taxon>Legionellaceae</taxon>
        <taxon>Legionella</taxon>
    </lineage>
</organism>
<dbReference type="eggNOG" id="COG3657">
    <property type="taxonomic scope" value="Bacteria"/>
</dbReference>
<gene>
    <name evidence="1" type="ORF">LDG_6411</name>
</gene>
<proteinExistence type="predicted"/>
<dbReference type="Proteomes" id="UP000002770">
    <property type="component" value="Unassembled WGS sequence"/>
</dbReference>
<name>G9EME5_9GAMM</name>
<dbReference type="STRING" id="658187.LDG_6411"/>
<protein>
    <recommendedName>
        <fullName evidence="3">Addiction module killer protein</fullName>
    </recommendedName>
</protein>
<evidence type="ECO:0008006" key="3">
    <source>
        <dbReference type="Google" id="ProtNLM"/>
    </source>
</evidence>
<dbReference type="PANTHER" id="PTHR41791:SF1">
    <property type="entry name" value="SSL7039 PROTEIN"/>
    <property type="match status" value="1"/>
</dbReference>
<dbReference type="PANTHER" id="PTHR41791">
    <property type="entry name" value="SSL7039 PROTEIN"/>
    <property type="match status" value="1"/>
</dbReference>
<dbReference type="AlphaFoldDB" id="G9EME5"/>
<sequence>MGNYGDYKPLGDGVCELKFDFGSGYRIYFAEEEGGVIVILLCGGDKGSQVQDIKTAKMYWQELLERDHE</sequence>
<keyword evidence="2" id="KW-1185">Reference proteome</keyword>